<evidence type="ECO:0000313" key="1">
    <source>
        <dbReference type="EMBL" id="MBT9316887.1"/>
    </source>
</evidence>
<dbReference type="AlphaFoldDB" id="A0A947GKW5"/>
<dbReference type="EMBL" id="JADOES010000034">
    <property type="protein sequence ID" value="MBT9316887.1"/>
    <property type="molecule type" value="Genomic_DNA"/>
</dbReference>
<dbReference type="SUPFAM" id="SSF52540">
    <property type="entry name" value="P-loop containing nucleoside triphosphate hydrolases"/>
    <property type="match status" value="1"/>
</dbReference>
<keyword evidence="1" id="KW-0808">Transferase</keyword>
<comment type="caution">
    <text evidence="1">The sequence shown here is derived from an EMBL/GenBank/DDBJ whole genome shotgun (WGS) entry which is preliminary data.</text>
</comment>
<dbReference type="Proteomes" id="UP000717364">
    <property type="component" value="Unassembled WGS sequence"/>
</dbReference>
<organism evidence="1 2">
    <name type="scientific">Leptothoe spongobia TAU-MAC 1115</name>
    <dbReference type="NCBI Taxonomy" id="1967444"/>
    <lineage>
        <taxon>Bacteria</taxon>
        <taxon>Bacillati</taxon>
        <taxon>Cyanobacteriota</taxon>
        <taxon>Cyanophyceae</taxon>
        <taxon>Nodosilineales</taxon>
        <taxon>Cymatolegaceae</taxon>
        <taxon>Leptothoe</taxon>
        <taxon>Leptothoe spongobia</taxon>
    </lineage>
</organism>
<dbReference type="Gene3D" id="3.40.50.300">
    <property type="entry name" value="P-loop containing nucleotide triphosphate hydrolases"/>
    <property type="match status" value="1"/>
</dbReference>
<reference evidence="1" key="1">
    <citation type="submission" date="2020-11" db="EMBL/GenBank/DDBJ databases">
        <authorList>
            <person name="Konstantinou D."/>
            <person name="Gkelis S."/>
            <person name="Popin R."/>
            <person name="Fewer D."/>
            <person name="Sivonen K."/>
        </authorList>
    </citation>
    <scope>NUCLEOTIDE SEQUENCE</scope>
    <source>
        <strain evidence="1">TAU-MAC 1115</strain>
    </source>
</reference>
<dbReference type="PANTHER" id="PTHR37816:SF1">
    <property type="entry name" value="TOXIN"/>
    <property type="match status" value="1"/>
</dbReference>
<accession>A0A947GKW5</accession>
<reference evidence="1" key="2">
    <citation type="journal article" date="2021" name="Mar. Drugs">
        <title>Genome Reduction and Secondary Metabolism of the Marine Sponge-Associated Cyanobacterium Leptothoe.</title>
        <authorList>
            <person name="Konstantinou D."/>
            <person name="Popin R.V."/>
            <person name="Fewer D.P."/>
            <person name="Sivonen K."/>
            <person name="Gkelis S."/>
        </authorList>
    </citation>
    <scope>NUCLEOTIDE SEQUENCE</scope>
    <source>
        <strain evidence="1">TAU-MAC 1115</strain>
    </source>
</reference>
<gene>
    <name evidence="1" type="ORF">IXB50_15770</name>
</gene>
<sequence>MDRVAVFGNTGGGKSTLSKRLAAITGLPLVPLDLMQYRPGGEKVPHAEFKAAHDELLQQDQWIVDGFGSMDTVWQRLDVADTLIYLDMPVLRHYWWVTKRFIKGVWGPPEGWPENSPLVKGTLISYNTVWLCHTKLTPKYRTYVEAAKATKQVYHLRSLQGMKQFWQTIATEFEE</sequence>
<name>A0A947GKW5_9CYAN</name>
<keyword evidence="2" id="KW-1185">Reference proteome</keyword>
<dbReference type="GO" id="GO:0016301">
    <property type="term" value="F:kinase activity"/>
    <property type="evidence" value="ECO:0007669"/>
    <property type="project" value="UniProtKB-KW"/>
</dbReference>
<dbReference type="InterPro" id="IPR052922">
    <property type="entry name" value="Cytidylate_Kinase-2"/>
</dbReference>
<dbReference type="InterPro" id="IPR027417">
    <property type="entry name" value="P-loop_NTPase"/>
</dbReference>
<keyword evidence="1" id="KW-0418">Kinase</keyword>
<dbReference type="PANTHER" id="PTHR37816">
    <property type="entry name" value="YALI0E33011P"/>
    <property type="match status" value="1"/>
</dbReference>
<evidence type="ECO:0000313" key="2">
    <source>
        <dbReference type="Proteomes" id="UP000717364"/>
    </source>
</evidence>
<protein>
    <submittedName>
        <fullName evidence="1">Adenylate kinase</fullName>
    </submittedName>
</protein>
<proteinExistence type="predicted"/>
<dbReference type="RefSeq" id="WP_215609954.1">
    <property type="nucleotide sequence ID" value="NZ_JADOES010000034.1"/>
</dbReference>